<reference evidence="3 4" key="1">
    <citation type="submission" date="2023-03" db="EMBL/GenBank/DDBJ databases">
        <title>Fodinicurvata sp. CAU 1616 isolated from sea sendiment.</title>
        <authorList>
            <person name="Kim W."/>
        </authorList>
    </citation>
    <scope>NUCLEOTIDE SEQUENCE [LARGE SCALE GENOMIC DNA]</scope>
    <source>
        <strain evidence="3 4">CAU 1616</strain>
    </source>
</reference>
<dbReference type="PANTHER" id="PTHR31901:SF9">
    <property type="entry name" value="GH3 DOMAIN-CONTAINING PROTEIN"/>
    <property type="match status" value="1"/>
</dbReference>
<evidence type="ECO:0000259" key="2">
    <source>
        <dbReference type="Pfam" id="PF23572"/>
    </source>
</evidence>
<dbReference type="Pfam" id="PF23572">
    <property type="entry name" value="GH3_C"/>
    <property type="match status" value="1"/>
</dbReference>
<dbReference type="InterPro" id="IPR055378">
    <property type="entry name" value="GH3_C"/>
</dbReference>
<feature type="domain" description="GH3 C-terminal" evidence="2">
    <location>
        <begin position="377"/>
        <end position="493"/>
    </location>
</feature>
<dbReference type="Pfam" id="PF03321">
    <property type="entry name" value="GH3"/>
    <property type="match status" value="2"/>
</dbReference>
<evidence type="ECO:0000259" key="1">
    <source>
        <dbReference type="Pfam" id="PF23571"/>
    </source>
</evidence>
<dbReference type="PANTHER" id="PTHR31901">
    <property type="entry name" value="GH3 DOMAIN-CONTAINING PROTEIN"/>
    <property type="match status" value="1"/>
</dbReference>
<dbReference type="RefSeq" id="WP_275819166.1">
    <property type="nucleotide sequence ID" value="NZ_JARHUD010000001.1"/>
</dbReference>
<proteinExistence type="predicted"/>
<dbReference type="Gene3D" id="3.40.50.12780">
    <property type="entry name" value="N-terminal domain of ligase-like"/>
    <property type="match status" value="1"/>
</dbReference>
<organism evidence="3 4">
    <name type="scientific">Aquibaculum arenosum</name>
    <dbReference type="NCBI Taxonomy" id="3032591"/>
    <lineage>
        <taxon>Bacteria</taxon>
        <taxon>Pseudomonadati</taxon>
        <taxon>Pseudomonadota</taxon>
        <taxon>Alphaproteobacteria</taxon>
        <taxon>Rhodospirillales</taxon>
        <taxon>Rhodovibrionaceae</taxon>
        <taxon>Aquibaculum</taxon>
    </lineage>
</organism>
<dbReference type="SUPFAM" id="SSF56801">
    <property type="entry name" value="Acetyl-CoA synthetase-like"/>
    <property type="match status" value="1"/>
</dbReference>
<name>A0ABT5YI00_9PROT</name>
<evidence type="ECO:0000313" key="4">
    <source>
        <dbReference type="Proteomes" id="UP001215503"/>
    </source>
</evidence>
<dbReference type="InterPro" id="IPR004993">
    <property type="entry name" value="GH3"/>
</dbReference>
<feature type="domain" description="GH3 middle" evidence="1">
    <location>
        <begin position="295"/>
        <end position="362"/>
    </location>
</feature>
<keyword evidence="4" id="KW-1185">Reference proteome</keyword>
<gene>
    <name evidence="3" type="ORF">P2G67_01090</name>
</gene>
<evidence type="ECO:0000313" key="3">
    <source>
        <dbReference type="EMBL" id="MDF2094566.1"/>
    </source>
</evidence>
<dbReference type="Pfam" id="PF23571">
    <property type="entry name" value="GH3_M"/>
    <property type="match status" value="1"/>
</dbReference>
<comment type="caution">
    <text evidence="3">The sequence shown here is derived from an EMBL/GenBank/DDBJ whole genome shotgun (WGS) entry which is preliminary data.</text>
</comment>
<dbReference type="EMBL" id="JARHUD010000001">
    <property type="protein sequence ID" value="MDF2094566.1"/>
    <property type="molecule type" value="Genomic_DNA"/>
</dbReference>
<protein>
    <submittedName>
        <fullName evidence="3">GH3 auxin-responsive promoter family protein</fullName>
    </submittedName>
</protein>
<dbReference type="Proteomes" id="UP001215503">
    <property type="component" value="Unassembled WGS sequence"/>
</dbReference>
<sequence length="508" mass="56467">MIDVTPLFRLLGRRRLKQLRTLNAAETQQKILRSLLRLGAGTRFGRAHGLTPDLTVSEYQKRVPLRSYEDFWKEYWEPAFPVVENATWPGRIPYFAVTSGTSSGRTKYIPLTRPILSNNTRSGLDVIAFHLAARPQSRLFAGKSFMLGGSTELVEEAPGVYSGDLSGIITHTLPVWGRPFSFPERELALLADWEEKLERLAQASLEERIRVLAGVPSWLLILLERVRALRGDSAANPYPELELLVHGGVNFGPYRHRFEEMLAGSHAELREVYAASEAFIAVADRGEGEGLRLNLDHGVFYEFVPLEELNAEQPKRHWVGNLEPGVNYAVVMTTPAGLWSYILGDTVRFIETDPPRLLITGRTAYGMSAFGEHLIAEEIETAVTAAAEAIGADITDYAMGAVHPRADGEVLGCHRYYVEFAASPAPGALQRFSAVLDEELSRLNDDYRAHRSGGVGMGEPEIRLVGPGGFAAWMKQRGKLGGQNKVPRIINDEDLFADLEDFVQRREA</sequence>
<dbReference type="InterPro" id="IPR042099">
    <property type="entry name" value="ANL_N_sf"/>
</dbReference>
<accession>A0ABT5YI00</accession>
<dbReference type="InterPro" id="IPR055377">
    <property type="entry name" value="GH3_M"/>
</dbReference>